<dbReference type="CDD" id="cd07043">
    <property type="entry name" value="STAS_anti-anti-sigma_factors"/>
    <property type="match status" value="1"/>
</dbReference>
<dbReference type="SMART" id="SM00331">
    <property type="entry name" value="PP2C_SIG"/>
    <property type="match status" value="1"/>
</dbReference>
<sequence>MPDGADLDNTIGEADVVRRAFDSLPSFVVAFAGPEHRYVAANAATRAAFPAVRLGVPARELFPEFEGQNLIDILDRVYRTGEIQQGREWRFQVDVDHSGTMQEIFGDIVVSPRTAPDGSVEGTQVMLTDATAQVHERTAAEARAAELSERYTQVRDLAIMVQRALLSPSVPVLPGADIAAEYLVATQDTGAGGDWFEAMPGDSGTTCLVVGDVVGHGVEAAAVMAQLRTAIRVHLLSGRSIGESLTAVDEFSKFVPGARAATLCIARLDTAKGTFEYCTAGHPPPLLISDGVPRFLEPTGAGPLGSGIGFPTATEQLGVGDAVLLYTDGIVERPGRPLAASTAELADVAARVLEGSAFPIETATRAVQRLCSQTLELMLRTTGYSDDVTLLAVQRRTPPPSLHLTVDAGMHAAREVRVPLRAWLSDIGADDLDVMIIVQIVSEFVENSFEHGYRSAATDVIEVEASLDDGGMVHASVTDRGQWKTPSADPGMRGRGLMLADALATDSHVVGGDNGTRASITHQLSRPAHIVTEPNIAPVAAQVTAPEFSVGVVGDERLVVRGDVDSAAAPTLDTQISRQSRSGTVPLTIELSSVTHMGSAGLRVLAEALERSRQRGTELDLVAPPGSPAHHVLMLVGLPVVTEPDDSTADRVD</sequence>
<reference evidence="3 4" key="1">
    <citation type="journal article" date="2019" name="Emerg. Microbes Infect.">
        <title>Comprehensive subspecies identification of 175 nontuberculous mycobacteria species based on 7547 genomic profiles.</title>
        <authorList>
            <person name="Matsumoto Y."/>
            <person name="Kinjo T."/>
            <person name="Motooka D."/>
            <person name="Nabeya D."/>
            <person name="Jung N."/>
            <person name="Uechi K."/>
            <person name="Horii T."/>
            <person name="Iida T."/>
            <person name="Fujita J."/>
            <person name="Nakamura S."/>
        </authorList>
    </citation>
    <scope>NUCLEOTIDE SEQUENCE [LARGE SCALE GENOMIC DNA]</scope>
    <source>
        <strain evidence="3 4">JCM 12404</strain>
    </source>
</reference>
<keyword evidence="1" id="KW-0378">Hydrolase</keyword>
<dbReference type="AlphaFoldDB" id="A0A7I7L1W2"/>
<protein>
    <recommendedName>
        <fullName evidence="2">STAS domain-containing protein</fullName>
    </recommendedName>
</protein>
<dbReference type="Pfam" id="PF01740">
    <property type="entry name" value="STAS"/>
    <property type="match status" value="1"/>
</dbReference>
<dbReference type="InterPro" id="IPR002645">
    <property type="entry name" value="STAS_dom"/>
</dbReference>
<dbReference type="InterPro" id="IPR036890">
    <property type="entry name" value="HATPase_C_sf"/>
</dbReference>
<keyword evidence="4" id="KW-1185">Reference proteome</keyword>
<evidence type="ECO:0000259" key="2">
    <source>
        <dbReference type="PROSITE" id="PS50801"/>
    </source>
</evidence>
<dbReference type="InterPro" id="IPR036457">
    <property type="entry name" value="PPM-type-like_dom_sf"/>
</dbReference>
<organism evidence="3 4">
    <name type="scientific">Mycobacterium cookii</name>
    <dbReference type="NCBI Taxonomy" id="1775"/>
    <lineage>
        <taxon>Bacteria</taxon>
        <taxon>Bacillati</taxon>
        <taxon>Actinomycetota</taxon>
        <taxon>Actinomycetes</taxon>
        <taxon>Mycobacteriales</taxon>
        <taxon>Mycobacteriaceae</taxon>
        <taxon>Mycobacterium</taxon>
    </lineage>
</organism>
<dbReference type="RefSeq" id="WP_163780047.1">
    <property type="nucleotide sequence ID" value="NZ_AP022569.1"/>
</dbReference>
<dbReference type="SUPFAM" id="SSF81606">
    <property type="entry name" value="PP2C-like"/>
    <property type="match status" value="1"/>
</dbReference>
<dbReference type="InterPro" id="IPR001932">
    <property type="entry name" value="PPM-type_phosphatase-like_dom"/>
</dbReference>
<dbReference type="Gene3D" id="3.60.40.10">
    <property type="entry name" value="PPM-type phosphatase domain"/>
    <property type="match status" value="1"/>
</dbReference>
<dbReference type="InterPro" id="IPR052016">
    <property type="entry name" value="Bact_Sigma-Reg"/>
</dbReference>
<dbReference type="Proteomes" id="UP000465866">
    <property type="component" value="Chromosome"/>
</dbReference>
<dbReference type="GO" id="GO:0016791">
    <property type="term" value="F:phosphatase activity"/>
    <property type="evidence" value="ECO:0007669"/>
    <property type="project" value="TreeGrafter"/>
</dbReference>
<dbReference type="Pfam" id="PF13581">
    <property type="entry name" value="HATPase_c_2"/>
    <property type="match status" value="1"/>
</dbReference>
<evidence type="ECO:0000313" key="3">
    <source>
        <dbReference type="EMBL" id="BBX48335.1"/>
    </source>
</evidence>
<gene>
    <name evidence="3" type="ORF">MCOO_43500</name>
</gene>
<dbReference type="Gene3D" id="3.30.750.24">
    <property type="entry name" value="STAS domain"/>
    <property type="match status" value="1"/>
</dbReference>
<accession>A0A7I7L1W2</accession>
<dbReference type="Gene3D" id="3.30.450.20">
    <property type="entry name" value="PAS domain"/>
    <property type="match status" value="1"/>
</dbReference>
<dbReference type="PANTHER" id="PTHR43156">
    <property type="entry name" value="STAGE II SPORULATION PROTEIN E-RELATED"/>
    <property type="match status" value="1"/>
</dbReference>
<dbReference type="InterPro" id="IPR013656">
    <property type="entry name" value="PAS_4"/>
</dbReference>
<dbReference type="PROSITE" id="PS50801">
    <property type="entry name" value="STAS"/>
    <property type="match status" value="1"/>
</dbReference>
<dbReference type="InterPro" id="IPR036513">
    <property type="entry name" value="STAS_dom_sf"/>
</dbReference>
<dbReference type="EMBL" id="AP022569">
    <property type="protein sequence ID" value="BBX48335.1"/>
    <property type="molecule type" value="Genomic_DNA"/>
</dbReference>
<dbReference type="Pfam" id="PF07228">
    <property type="entry name" value="SpoIIE"/>
    <property type="match status" value="1"/>
</dbReference>
<dbReference type="SUPFAM" id="SSF55874">
    <property type="entry name" value="ATPase domain of HSP90 chaperone/DNA topoisomerase II/histidine kinase"/>
    <property type="match status" value="1"/>
</dbReference>
<dbReference type="InterPro" id="IPR003594">
    <property type="entry name" value="HATPase_dom"/>
</dbReference>
<dbReference type="CDD" id="cd16936">
    <property type="entry name" value="HATPase_RsbW-like"/>
    <property type="match status" value="1"/>
</dbReference>
<dbReference type="Pfam" id="PF08448">
    <property type="entry name" value="PAS_4"/>
    <property type="match status" value="1"/>
</dbReference>
<proteinExistence type="predicted"/>
<dbReference type="KEGG" id="mcoo:MCOO_43500"/>
<feature type="domain" description="STAS" evidence="2">
    <location>
        <begin position="558"/>
        <end position="653"/>
    </location>
</feature>
<evidence type="ECO:0000313" key="4">
    <source>
        <dbReference type="Proteomes" id="UP000465866"/>
    </source>
</evidence>
<evidence type="ECO:0000256" key="1">
    <source>
        <dbReference type="ARBA" id="ARBA00022801"/>
    </source>
</evidence>
<dbReference type="SUPFAM" id="SSF52091">
    <property type="entry name" value="SpoIIaa-like"/>
    <property type="match status" value="1"/>
</dbReference>
<dbReference type="PANTHER" id="PTHR43156:SF2">
    <property type="entry name" value="STAGE II SPORULATION PROTEIN E"/>
    <property type="match status" value="1"/>
</dbReference>
<dbReference type="Gene3D" id="3.30.565.10">
    <property type="entry name" value="Histidine kinase-like ATPase, C-terminal domain"/>
    <property type="match status" value="1"/>
</dbReference>
<name>A0A7I7L1W2_9MYCO</name>